<dbReference type="OrthoDB" id="10051416at2759"/>
<dbReference type="GO" id="GO:0098793">
    <property type="term" value="C:presynapse"/>
    <property type="evidence" value="ECO:0007669"/>
    <property type="project" value="GOC"/>
</dbReference>
<feature type="region of interest" description="Disordered" evidence="1">
    <location>
        <begin position="83"/>
        <end position="117"/>
    </location>
</feature>
<feature type="region of interest" description="Disordered" evidence="1">
    <location>
        <begin position="972"/>
        <end position="1032"/>
    </location>
</feature>
<gene>
    <name evidence="4" type="ORF">C7M84_016802</name>
</gene>
<sequence>MIVLLEGIAPNQQTVVRVTIGKSQGLYSSLSRKTKDKNSALITIGEVHVDIPQHPVILHDMMTRGTKQLSSTLMELRVARPSARLSRGATVDEPDVTASPRPPQEPPGPQEPSPPDSLLHPLVIQFSILLQSLSIQAALLPSLQAQYRMEQVSSLGITGSKAKFTVHLPTHHLSFSTRLQGLPSETHLPSSASIQLPQVHVEAEFIQDDDRHSDQHAAADGMVLREGSYLSAVAEIGALEHSLTTDLLNHLVFVQKVFMKEVNEVVQKMAGGDKPVPLWTEEGPSHVTQPRRLLFTLQLRLKGIIITATTPTQSAVRLETGVVELQLSNRVENISRPSHTFSDPSQPMKIFGKAQVDINLALGQLLRNDMFEEAEPEFQQLAFFRTRIYLRNALYNEMMSVGDDGEVVLITLTRPLVCVQPLAVDRAVLVWLNYKNAYEYWSEQRASLNKEVLTATQQVFEKVPQFSSLSSAAHIKNNVYLQLTVDDIGICLPLNPCRTVSHQVDSTETRDALVVTLESTIISACNSGSLVCKARFKGFCMRFAPEFETSLDDWKPDFKDPTINLCTVSEGTYEVCSRTVAGHPEKAENAKWLLNVMWQMEGVDLHLDVNIGKHLSALARTLTMLTGAPDTAIPQSSYDSDDDDDHTDHSSSQQESASGRRQIALNESLPAFIFDPNLDARQRAKLLEIEMNEQAKTVNDLKMLGASASTIEQEMRRLQDLEAVVFHDFRRDVIKKLRRQSVKATSMKDRLGLGPKSHLRSKSFKVPSPTIEVKEPVHCGSRGSIDQASISVDSSPCHTASTNDPAAQKVKFVEGSTIGRHLSFTSGSSDSYPTDEIDNSDVFLSTPGHGRTPTPTNYLIISLSLSPCFPLSLSLSLFLSSPSFLSFFSPSLILTLYPLFLSLFPSLFHSFSPSFLLPFSSFLSSSLLSSLLIKVMGGIFHSSSDNVGSMESKSCGGLSALVTMLDQEGGQNAEVGEGRGITHDEGGGTGSTPGTGTAPLSGHSSSHSSGPITPGGLGSSSSGTVKPQDPSIDLDWMKSWPTQFPAIKECKAGIRTRIHISPQTNSSAACSSSTITFSTQLDTVYLIPGDSQIAEAVPFDTMLLDTRFPISVLNLSSLAFSVHTGPDCNVTPSRTVVDPASREKACQPVWLSTTGPVARSCWAPKVTVHSRKKSVGTSGMKRLLSLHALPYRVSQEPDQL</sequence>
<dbReference type="PANTHER" id="PTHR31640:SF1">
    <property type="entry name" value="BRIDGE-LIKE LIPID TRANSFER PROTEIN FAMILY MEMBER 1"/>
    <property type="match status" value="1"/>
</dbReference>
<feature type="domain" description="Bridge-like lipid transfer protein family member 1 C-terminal" evidence="3">
    <location>
        <begin position="226"/>
        <end position="843"/>
    </location>
</feature>
<keyword evidence="5" id="KW-1185">Reference proteome</keyword>
<reference evidence="4 5" key="1">
    <citation type="submission" date="2018-04" db="EMBL/GenBank/DDBJ databases">
        <authorList>
            <person name="Zhang X."/>
            <person name="Yuan J."/>
            <person name="Li F."/>
            <person name="Xiang J."/>
        </authorList>
    </citation>
    <scope>NUCLEOTIDE SEQUENCE [LARGE SCALE GENOMIC DNA]</scope>
    <source>
        <tissue evidence="4">Muscle</tissue>
    </source>
</reference>
<evidence type="ECO:0000259" key="2">
    <source>
        <dbReference type="Pfam" id="PF25039"/>
    </source>
</evidence>
<name>A0A3R7LWS5_PENVA</name>
<dbReference type="PANTHER" id="PTHR31640">
    <property type="entry name" value="TRANSMEMBRANE PROTEIN KIAA1109"/>
    <property type="match status" value="1"/>
</dbReference>
<feature type="compositionally biased region" description="Basic and acidic residues" evidence="1">
    <location>
        <begin position="976"/>
        <end position="986"/>
    </location>
</feature>
<accession>A0A3R7LWS5</accession>
<protein>
    <recommendedName>
        <fullName evidence="6">Fragile site-associated protein C-terminal domain-containing protein</fullName>
    </recommendedName>
</protein>
<proteinExistence type="predicted"/>
<evidence type="ECO:0000259" key="3">
    <source>
        <dbReference type="Pfam" id="PF25040"/>
    </source>
</evidence>
<dbReference type="InterPro" id="IPR033616">
    <property type="entry name" value="BLTP1"/>
</dbReference>
<organism evidence="4 5">
    <name type="scientific">Penaeus vannamei</name>
    <name type="common">Whiteleg shrimp</name>
    <name type="synonym">Litopenaeus vannamei</name>
    <dbReference type="NCBI Taxonomy" id="6689"/>
    <lineage>
        <taxon>Eukaryota</taxon>
        <taxon>Metazoa</taxon>
        <taxon>Ecdysozoa</taxon>
        <taxon>Arthropoda</taxon>
        <taxon>Crustacea</taxon>
        <taxon>Multicrustacea</taxon>
        <taxon>Malacostraca</taxon>
        <taxon>Eumalacostraca</taxon>
        <taxon>Eucarida</taxon>
        <taxon>Decapoda</taxon>
        <taxon>Dendrobranchiata</taxon>
        <taxon>Penaeoidea</taxon>
        <taxon>Penaeidae</taxon>
        <taxon>Penaeus</taxon>
    </lineage>
</organism>
<dbReference type="GO" id="GO:0048488">
    <property type="term" value="P:synaptic vesicle endocytosis"/>
    <property type="evidence" value="ECO:0007669"/>
    <property type="project" value="TreeGrafter"/>
</dbReference>
<evidence type="ECO:0000256" key="1">
    <source>
        <dbReference type="SAM" id="MobiDB-lite"/>
    </source>
</evidence>
<evidence type="ECO:0000313" key="5">
    <source>
        <dbReference type="Proteomes" id="UP000283509"/>
    </source>
</evidence>
<dbReference type="Pfam" id="PF25040">
    <property type="entry name" value="BLTP1_C"/>
    <property type="match status" value="1"/>
</dbReference>
<evidence type="ECO:0008006" key="6">
    <source>
        <dbReference type="Google" id="ProtNLM"/>
    </source>
</evidence>
<dbReference type="EMBL" id="QCYY01003113">
    <property type="protein sequence ID" value="ROT65247.1"/>
    <property type="molecule type" value="Genomic_DNA"/>
</dbReference>
<feature type="compositionally biased region" description="Low complexity" evidence="1">
    <location>
        <begin position="994"/>
        <end position="1012"/>
    </location>
</feature>
<comment type="caution">
    <text evidence="4">The sequence shown here is derived from an EMBL/GenBank/DDBJ whole genome shotgun (WGS) entry which is preliminary data.</text>
</comment>
<feature type="domain" description="Bridge-like lipid transfer protein family member 1 middle region" evidence="2">
    <location>
        <begin position="13"/>
        <end position="216"/>
    </location>
</feature>
<evidence type="ECO:0000313" key="4">
    <source>
        <dbReference type="EMBL" id="ROT65247.1"/>
    </source>
</evidence>
<feature type="region of interest" description="Disordered" evidence="1">
    <location>
        <begin position="631"/>
        <end position="661"/>
    </location>
</feature>
<dbReference type="InterPro" id="IPR056742">
    <property type="entry name" value="BLTP1_C"/>
</dbReference>
<dbReference type="AlphaFoldDB" id="A0A3R7LWS5"/>
<dbReference type="Pfam" id="PF25039">
    <property type="entry name" value="BLTP1_M"/>
    <property type="match status" value="1"/>
</dbReference>
<dbReference type="InterPro" id="IPR056741">
    <property type="entry name" value="BLTP1_M"/>
</dbReference>
<dbReference type="Proteomes" id="UP000283509">
    <property type="component" value="Unassembled WGS sequence"/>
</dbReference>
<feature type="compositionally biased region" description="Pro residues" evidence="1">
    <location>
        <begin position="100"/>
        <end position="115"/>
    </location>
</feature>
<reference evidence="4 5" key="2">
    <citation type="submission" date="2019-01" db="EMBL/GenBank/DDBJ databases">
        <title>The decoding of complex shrimp genome reveals the adaptation for benthos swimmer, frequently molting mechanism and breeding impact on genome.</title>
        <authorList>
            <person name="Sun Y."/>
            <person name="Gao Y."/>
            <person name="Yu Y."/>
        </authorList>
    </citation>
    <scope>NUCLEOTIDE SEQUENCE [LARGE SCALE GENOMIC DNA]</scope>
    <source>
        <tissue evidence="4">Muscle</tissue>
    </source>
</reference>